<keyword evidence="5" id="KW-1185">Reference proteome</keyword>
<dbReference type="PANTHER" id="PTHR37299:SF1">
    <property type="entry name" value="STAGE 0 SPORULATION PROTEIN A HOMOLOG"/>
    <property type="match status" value="1"/>
</dbReference>
<dbReference type="PANTHER" id="PTHR37299">
    <property type="entry name" value="TRANSCRIPTIONAL REGULATOR-RELATED"/>
    <property type="match status" value="1"/>
</dbReference>
<proteinExistence type="predicted"/>
<dbReference type="OrthoDB" id="8889669at2"/>
<feature type="domain" description="HTH LytTR-type" evidence="3">
    <location>
        <begin position="170"/>
        <end position="272"/>
    </location>
</feature>
<organism evidence="4 5">
    <name type="scientific">Pseudoduganella ginsengisoli</name>
    <dbReference type="NCBI Taxonomy" id="1462440"/>
    <lineage>
        <taxon>Bacteria</taxon>
        <taxon>Pseudomonadati</taxon>
        <taxon>Pseudomonadota</taxon>
        <taxon>Betaproteobacteria</taxon>
        <taxon>Burkholderiales</taxon>
        <taxon>Oxalobacteraceae</taxon>
        <taxon>Telluria group</taxon>
        <taxon>Pseudoduganella</taxon>
    </lineage>
</organism>
<dbReference type="PROSITE" id="PS50930">
    <property type="entry name" value="HTH_LYTTR"/>
    <property type="match status" value="1"/>
</dbReference>
<dbReference type="SUPFAM" id="SSF52172">
    <property type="entry name" value="CheY-like"/>
    <property type="match status" value="1"/>
</dbReference>
<reference evidence="4 5" key="1">
    <citation type="submission" date="2019-11" db="EMBL/GenBank/DDBJ databases">
        <title>Type strains purchased from KCTC, JCM and DSMZ.</title>
        <authorList>
            <person name="Lu H."/>
        </authorList>
    </citation>
    <scope>NUCLEOTIDE SEQUENCE [LARGE SCALE GENOMIC DNA]</scope>
    <source>
        <strain evidence="4 5">KCTC 42409</strain>
    </source>
</reference>
<dbReference type="Pfam" id="PF00072">
    <property type="entry name" value="Response_reg"/>
    <property type="match status" value="1"/>
</dbReference>
<evidence type="ECO:0000259" key="2">
    <source>
        <dbReference type="PROSITE" id="PS50110"/>
    </source>
</evidence>
<name>A0A6L6Q8S7_9BURK</name>
<dbReference type="Proteomes" id="UP000484015">
    <property type="component" value="Unassembled WGS sequence"/>
</dbReference>
<dbReference type="InterPro" id="IPR046947">
    <property type="entry name" value="LytR-like"/>
</dbReference>
<dbReference type="GO" id="GO:0000156">
    <property type="term" value="F:phosphorelay response regulator activity"/>
    <property type="evidence" value="ECO:0007669"/>
    <property type="project" value="InterPro"/>
</dbReference>
<dbReference type="Pfam" id="PF04397">
    <property type="entry name" value="LytTR"/>
    <property type="match status" value="1"/>
</dbReference>
<feature type="modified residue" description="4-aspartylphosphate" evidence="1">
    <location>
        <position position="53"/>
    </location>
</feature>
<sequence>MKVAIIDDEPLARDELRRMLRVHTGVQIVAEAASVAEGLQVIARAMPDLIFLDIQMPDGSGFDLLSALDVAPAVIFTTAYDRFAIRAFDVNALDYLLKPIEDDRLAQALHKAERGVAAVAGGAGAGSAPADAPALKTALHPAPDQKPVQIQGGEPEQGVQPAAPDGKVFIQDGERCWFVELERIMLFESEGNYTRVYFDQHRPLMLRSLVQLEARLDPAHFVRTSRSQIVNMRFVAEMTPSPAGGLTLVLQNGMRVAMSRRRSTAFKQGYKL</sequence>
<dbReference type="Gene3D" id="2.40.50.1020">
    <property type="entry name" value="LytTr DNA-binding domain"/>
    <property type="match status" value="1"/>
</dbReference>
<evidence type="ECO:0000313" key="5">
    <source>
        <dbReference type="Proteomes" id="UP000484015"/>
    </source>
</evidence>
<dbReference type="AlphaFoldDB" id="A0A6L6Q8S7"/>
<evidence type="ECO:0000313" key="4">
    <source>
        <dbReference type="EMBL" id="MTW05622.1"/>
    </source>
</evidence>
<dbReference type="Gene3D" id="3.40.50.2300">
    <property type="match status" value="1"/>
</dbReference>
<dbReference type="PROSITE" id="PS50110">
    <property type="entry name" value="RESPONSE_REGULATORY"/>
    <property type="match status" value="1"/>
</dbReference>
<evidence type="ECO:0000256" key="1">
    <source>
        <dbReference type="PROSITE-ProRule" id="PRU00169"/>
    </source>
</evidence>
<dbReference type="SMART" id="SM00448">
    <property type="entry name" value="REC"/>
    <property type="match status" value="1"/>
</dbReference>
<accession>A0A6L6Q8S7</accession>
<gene>
    <name evidence="4" type="ORF">GM668_26445</name>
</gene>
<dbReference type="GO" id="GO:0003677">
    <property type="term" value="F:DNA binding"/>
    <property type="evidence" value="ECO:0007669"/>
    <property type="project" value="InterPro"/>
</dbReference>
<dbReference type="InterPro" id="IPR001789">
    <property type="entry name" value="Sig_transdc_resp-reg_receiver"/>
</dbReference>
<feature type="domain" description="Response regulatory" evidence="2">
    <location>
        <begin position="2"/>
        <end position="113"/>
    </location>
</feature>
<dbReference type="SMART" id="SM00850">
    <property type="entry name" value="LytTR"/>
    <property type="match status" value="1"/>
</dbReference>
<evidence type="ECO:0000259" key="3">
    <source>
        <dbReference type="PROSITE" id="PS50930"/>
    </source>
</evidence>
<comment type="caution">
    <text evidence="4">The sequence shown here is derived from an EMBL/GenBank/DDBJ whole genome shotgun (WGS) entry which is preliminary data.</text>
</comment>
<dbReference type="InterPro" id="IPR007492">
    <property type="entry name" value="LytTR_DNA-bd_dom"/>
</dbReference>
<dbReference type="RefSeq" id="WP_155441969.1">
    <property type="nucleotide sequence ID" value="NZ_WNLA01000027.1"/>
</dbReference>
<dbReference type="EMBL" id="WNLA01000027">
    <property type="protein sequence ID" value="MTW05622.1"/>
    <property type="molecule type" value="Genomic_DNA"/>
</dbReference>
<keyword evidence="1" id="KW-0597">Phosphoprotein</keyword>
<protein>
    <submittedName>
        <fullName evidence="4">Response regulator</fullName>
    </submittedName>
</protein>
<dbReference type="InterPro" id="IPR011006">
    <property type="entry name" value="CheY-like_superfamily"/>
</dbReference>